<evidence type="ECO:0000256" key="3">
    <source>
        <dbReference type="ARBA" id="ARBA00011270"/>
    </source>
</evidence>
<evidence type="ECO:0000256" key="2">
    <source>
        <dbReference type="ARBA" id="ARBA00004733"/>
    </source>
</evidence>
<dbReference type="Gene3D" id="3.20.20.70">
    <property type="entry name" value="Aldolase class I"/>
    <property type="match status" value="1"/>
</dbReference>
<dbReference type="STRING" id="1300344.I598_0757"/>
<dbReference type="EC" id="4.2.1.20" evidence="9"/>
<dbReference type="GO" id="GO:0005829">
    <property type="term" value="C:cytosol"/>
    <property type="evidence" value="ECO:0007669"/>
    <property type="project" value="TreeGrafter"/>
</dbReference>
<name>A0A161HVZ1_9MICO</name>
<evidence type="ECO:0000256" key="9">
    <source>
        <dbReference type="HAMAP-Rule" id="MF_00131"/>
    </source>
</evidence>
<dbReference type="CDD" id="cd04724">
    <property type="entry name" value="Tryptophan_synthase_alpha"/>
    <property type="match status" value="1"/>
</dbReference>
<keyword evidence="4 9" id="KW-0028">Amino-acid biosynthesis</keyword>
<gene>
    <name evidence="9 11" type="primary">trpA</name>
    <name evidence="11" type="ORF">I598_0757</name>
</gene>
<dbReference type="InterPro" id="IPR011060">
    <property type="entry name" value="RibuloseP-bd_barrel"/>
</dbReference>
<proteinExistence type="inferred from homology"/>
<evidence type="ECO:0000256" key="7">
    <source>
        <dbReference type="ARBA" id="ARBA00023239"/>
    </source>
</evidence>
<dbReference type="PANTHER" id="PTHR43406">
    <property type="entry name" value="TRYPTOPHAN SYNTHASE, ALPHA CHAIN"/>
    <property type="match status" value="1"/>
</dbReference>
<feature type="active site" description="Proton acceptor" evidence="9">
    <location>
        <position position="54"/>
    </location>
</feature>
<dbReference type="InterPro" id="IPR002028">
    <property type="entry name" value="Trp_synthase_suA"/>
</dbReference>
<dbReference type="KEGG" id="ido:I598_0757"/>
<protein>
    <recommendedName>
        <fullName evidence="9">Tryptophan synthase alpha chain</fullName>
        <ecNumber evidence="9">4.2.1.20</ecNumber>
    </recommendedName>
</protein>
<comment type="catalytic activity">
    <reaction evidence="8 9">
        <text>(1S,2R)-1-C-(indol-3-yl)glycerol 3-phosphate + L-serine = D-glyceraldehyde 3-phosphate + L-tryptophan + H2O</text>
        <dbReference type="Rhea" id="RHEA:10532"/>
        <dbReference type="ChEBI" id="CHEBI:15377"/>
        <dbReference type="ChEBI" id="CHEBI:33384"/>
        <dbReference type="ChEBI" id="CHEBI:57912"/>
        <dbReference type="ChEBI" id="CHEBI:58866"/>
        <dbReference type="ChEBI" id="CHEBI:59776"/>
        <dbReference type="EC" id="4.2.1.20"/>
    </reaction>
</comment>
<dbReference type="UniPathway" id="UPA00035">
    <property type="reaction ID" value="UER00044"/>
</dbReference>
<feature type="active site" description="Proton acceptor" evidence="9">
    <location>
        <position position="65"/>
    </location>
</feature>
<evidence type="ECO:0000256" key="6">
    <source>
        <dbReference type="ARBA" id="ARBA00023141"/>
    </source>
</evidence>
<comment type="similarity">
    <text evidence="9 10">Belongs to the TrpA family.</text>
</comment>
<dbReference type="Proteomes" id="UP000076794">
    <property type="component" value="Chromosome"/>
</dbReference>
<organism evidence="11 12">
    <name type="scientific">Isoptericola dokdonensis DS-3</name>
    <dbReference type="NCBI Taxonomy" id="1300344"/>
    <lineage>
        <taxon>Bacteria</taxon>
        <taxon>Bacillati</taxon>
        <taxon>Actinomycetota</taxon>
        <taxon>Actinomycetes</taxon>
        <taxon>Micrococcales</taxon>
        <taxon>Promicromonosporaceae</taxon>
        <taxon>Isoptericola</taxon>
    </lineage>
</organism>
<dbReference type="NCBIfam" id="TIGR00262">
    <property type="entry name" value="trpA"/>
    <property type="match status" value="1"/>
</dbReference>
<evidence type="ECO:0000313" key="11">
    <source>
        <dbReference type="EMBL" id="ANC30333.1"/>
    </source>
</evidence>
<evidence type="ECO:0000256" key="10">
    <source>
        <dbReference type="RuleBase" id="RU003662"/>
    </source>
</evidence>
<dbReference type="InterPro" id="IPR013785">
    <property type="entry name" value="Aldolase_TIM"/>
</dbReference>
<evidence type="ECO:0000256" key="4">
    <source>
        <dbReference type="ARBA" id="ARBA00022605"/>
    </source>
</evidence>
<evidence type="ECO:0000256" key="8">
    <source>
        <dbReference type="ARBA" id="ARBA00049047"/>
    </source>
</evidence>
<evidence type="ECO:0000256" key="5">
    <source>
        <dbReference type="ARBA" id="ARBA00022822"/>
    </source>
</evidence>
<dbReference type="PANTHER" id="PTHR43406:SF1">
    <property type="entry name" value="TRYPTOPHAN SYNTHASE ALPHA CHAIN, CHLOROPLASTIC"/>
    <property type="match status" value="1"/>
</dbReference>
<dbReference type="InterPro" id="IPR018204">
    <property type="entry name" value="Trp_synthase_alpha_AS"/>
</dbReference>
<dbReference type="GO" id="GO:0004834">
    <property type="term" value="F:tryptophan synthase activity"/>
    <property type="evidence" value="ECO:0007669"/>
    <property type="project" value="UniProtKB-UniRule"/>
</dbReference>
<evidence type="ECO:0000313" key="12">
    <source>
        <dbReference type="Proteomes" id="UP000076794"/>
    </source>
</evidence>
<reference evidence="11 12" key="1">
    <citation type="submission" date="2016-01" db="EMBL/GenBank/DDBJ databases">
        <title>Complete genome sequence of a soil Actinobacterium, Isoptericola dokdonensis DS-3.</title>
        <authorList>
            <person name="Kwon S.-K."/>
            <person name="Kim J.F."/>
        </authorList>
    </citation>
    <scope>NUCLEOTIDE SEQUENCE [LARGE SCALE GENOMIC DNA]</scope>
    <source>
        <strain evidence="11 12">DS-3</strain>
    </source>
</reference>
<dbReference type="SUPFAM" id="SSF51366">
    <property type="entry name" value="Ribulose-phoshate binding barrel"/>
    <property type="match status" value="1"/>
</dbReference>
<dbReference type="HAMAP" id="MF_00131">
    <property type="entry name" value="Trp_synth_alpha"/>
    <property type="match status" value="1"/>
</dbReference>
<dbReference type="PROSITE" id="PS00167">
    <property type="entry name" value="TRP_SYNTHASE_ALPHA"/>
    <property type="match status" value="1"/>
</dbReference>
<dbReference type="FunFam" id="3.20.20.70:FF:000037">
    <property type="entry name" value="Tryptophan synthase alpha chain"/>
    <property type="match status" value="1"/>
</dbReference>
<keyword evidence="6 9" id="KW-0057">Aromatic amino acid biosynthesis</keyword>
<comment type="subunit">
    <text evidence="3 9">Tetramer of two alpha and two beta chains.</text>
</comment>
<keyword evidence="12" id="KW-1185">Reference proteome</keyword>
<sequence length="282" mass="28800">MSTTTTSRTGARLDALRAQGRPALVGYLPVGYPDVARSVEAVTTMVDAGVDVVEIGVPYTDPVMDGPVIQAAAEAALAAGARVRDVLRVVEAVADRSGGSVPTLVMSYYNPVLRYGVGAFARDLAAAGGAGMITPDLIPDEAGEWVAAADEHDLDKVFLVAPSSTPERLQLTARASRGFVYASSTMGVTGARAAVGRRAEQLVADTRAAGAEHVCVGIGVSTGDHAAEVGRYADGVIVGSALVRTLLGDDPWAARLDALGRVTAELADGVARARTSTTGGPS</sequence>
<dbReference type="AlphaFoldDB" id="A0A161HVZ1"/>
<dbReference type="PATRIC" id="fig|1300344.3.peg.761"/>
<dbReference type="EMBL" id="CP014209">
    <property type="protein sequence ID" value="ANC30333.1"/>
    <property type="molecule type" value="Genomic_DNA"/>
</dbReference>
<accession>A0A161HVZ1</accession>
<keyword evidence="7 9" id="KW-0456">Lyase</keyword>
<comment type="pathway">
    <text evidence="2 9">Amino-acid biosynthesis; L-tryptophan biosynthesis; L-tryptophan from chorismate: step 5/5.</text>
</comment>
<keyword evidence="5 9" id="KW-0822">Tryptophan biosynthesis</keyword>
<dbReference type="Pfam" id="PF00290">
    <property type="entry name" value="Trp_syntA"/>
    <property type="match status" value="1"/>
</dbReference>
<comment type="function">
    <text evidence="1 9">The alpha subunit is responsible for the aldol cleavage of indoleglycerol phosphate to indole and glyceraldehyde 3-phosphate.</text>
</comment>
<evidence type="ECO:0000256" key="1">
    <source>
        <dbReference type="ARBA" id="ARBA00003365"/>
    </source>
</evidence>